<dbReference type="AlphaFoldDB" id="A0AAU7LWB9"/>
<organism evidence="2">
    <name type="scientific">Polaromonas hydrogenivorans</name>
    <dbReference type="NCBI Taxonomy" id="335476"/>
    <lineage>
        <taxon>Bacteria</taxon>
        <taxon>Pseudomonadati</taxon>
        <taxon>Pseudomonadota</taxon>
        <taxon>Betaproteobacteria</taxon>
        <taxon>Burkholderiales</taxon>
        <taxon>Comamonadaceae</taxon>
        <taxon>Polaromonas</taxon>
    </lineage>
</organism>
<dbReference type="Pfam" id="PF08346">
    <property type="entry name" value="AntA"/>
    <property type="match status" value="1"/>
</dbReference>
<reference evidence="2" key="1">
    <citation type="submission" date="2024-05" db="EMBL/GenBank/DDBJ databases">
        <authorList>
            <person name="Bunk B."/>
            <person name="Swiderski J."/>
            <person name="Sproer C."/>
            <person name="Thiel V."/>
        </authorList>
    </citation>
    <scope>NUCLEOTIDE SEQUENCE</scope>
    <source>
        <strain evidence="2">DSM 17735</strain>
    </source>
</reference>
<dbReference type="PANTHER" id="PTHR36180:SF1">
    <property type="entry name" value="ANTA_ANTB ANTIREPRESSOR DOMAIN-CONTAINING PROTEIN"/>
    <property type="match status" value="1"/>
</dbReference>
<evidence type="ECO:0000259" key="1">
    <source>
        <dbReference type="Pfam" id="PF08346"/>
    </source>
</evidence>
<sequence>MADFVTGTSALIPVFTGTLSNSTARLCDARTLHAFMQVKRDFATWVKGRIRKFGFEEGTDYLLTKSGEQLPSGTKYSIDYHLTLDMAKELSMVENNDMGRQARRYFIACEKSAITPAIDRTAHAVPAINPAALLLSGQSDPSATLPPELQKAIDLRAWTLAHEAYGLVREHLARRVAFQAVSGVPRRVDMARATQVISEGDLGTALARTWHDEMRMLTRTAEMSLQISLQALERIRAASAQGGAA</sequence>
<proteinExistence type="predicted"/>
<accession>A0AAU7LWB9</accession>
<dbReference type="EMBL" id="CP157675">
    <property type="protein sequence ID" value="XBP71936.1"/>
    <property type="molecule type" value="Genomic_DNA"/>
</dbReference>
<protein>
    <submittedName>
        <fullName evidence="2">AntA/AntB antirepressor family protein</fullName>
    </submittedName>
</protein>
<dbReference type="InterPro" id="IPR013557">
    <property type="entry name" value="AntA/B_antirep"/>
</dbReference>
<evidence type="ECO:0000313" key="2">
    <source>
        <dbReference type="EMBL" id="XBP71936.1"/>
    </source>
</evidence>
<dbReference type="RefSeq" id="WP_349281272.1">
    <property type="nucleotide sequence ID" value="NZ_CBCSCU010000002.1"/>
</dbReference>
<name>A0AAU7LWB9_9BURK</name>
<gene>
    <name evidence="2" type="ORF">ABLV49_09130</name>
</gene>
<feature type="domain" description="AntA/AntB antirepressor" evidence="1">
    <location>
        <begin position="28"/>
        <end position="96"/>
    </location>
</feature>
<dbReference type="PANTHER" id="PTHR36180">
    <property type="entry name" value="DNA-BINDING PROTEIN-RELATED-RELATED"/>
    <property type="match status" value="1"/>
</dbReference>